<dbReference type="EMBL" id="WHUW01000014">
    <property type="protein sequence ID" value="KAF8439481.1"/>
    <property type="molecule type" value="Genomic_DNA"/>
</dbReference>
<name>A0AAD4BTK7_BOLED</name>
<organism evidence="1 2">
    <name type="scientific">Boletus edulis BED1</name>
    <dbReference type="NCBI Taxonomy" id="1328754"/>
    <lineage>
        <taxon>Eukaryota</taxon>
        <taxon>Fungi</taxon>
        <taxon>Dikarya</taxon>
        <taxon>Basidiomycota</taxon>
        <taxon>Agaricomycotina</taxon>
        <taxon>Agaricomycetes</taxon>
        <taxon>Agaricomycetidae</taxon>
        <taxon>Boletales</taxon>
        <taxon>Boletineae</taxon>
        <taxon>Boletaceae</taxon>
        <taxon>Boletoideae</taxon>
        <taxon>Boletus</taxon>
    </lineage>
</organism>
<dbReference type="Proteomes" id="UP001194468">
    <property type="component" value="Unassembled WGS sequence"/>
</dbReference>
<comment type="caution">
    <text evidence="1">The sequence shown here is derived from an EMBL/GenBank/DDBJ whole genome shotgun (WGS) entry which is preliminary data.</text>
</comment>
<sequence length="80" mass="9196">MLLSEPSIFDIAAAQARLEIPGIQHSFQDTFAPFSNLSSSILMIWQYSGTKLIGFFHTCEEQQMDKYLESKENPFQAEYE</sequence>
<reference evidence="1" key="1">
    <citation type="submission" date="2019-10" db="EMBL/GenBank/DDBJ databases">
        <authorList>
            <consortium name="DOE Joint Genome Institute"/>
            <person name="Kuo A."/>
            <person name="Miyauchi S."/>
            <person name="Kiss E."/>
            <person name="Drula E."/>
            <person name="Kohler A."/>
            <person name="Sanchez-Garcia M."/>
            <person name="Andreopoulos B."/>
            <person name="Barry K.W."/>
            <person name="Bonito G."/>
            <person name="Buee M."/>
            <person name="Carver A."/>
            <person name="Chen C."/>
            <person name="Cichocki N."/>
            <person name="Clum A."/>
            <person name="Culley D."/>
            <person name="Crous P.W."/>
            <person name="Fauchery L."/>
            <person name="Girlanda M."/>
            <person name="Hayes R."/>
            <person name="Keri Z."/>
            <person name="LaButti K."/>
            <person name="Lipzen A."/>
            <person name="Lombard V."/>
            <person name="Magnuson J."/>
            <person name="Maillard F."/>
            <person name="Morin E."/>
            <person name="Murat C."/>
            <person name="Nolan M."/>
            <person name="Ohm R."/>
            <person name="Pangilinan J."/>
            <person name="Pereira M."/>
            <person name="Perotto S."/>
            <person name="Peter M."/>
            <person name="Riley R."/>
            <person name="Sitrit Y."/>
            <person name="Stielow B."/>
            <person name="Szollosi G."/>
            <person name="Zifcakova L."/>
            <person name="Stursova M."/>
            <person name="Spatafora J.W."/>
            <person name="Tedersoo L."/>
            <person name="Vaario L.-M."/>
            <person name="Yamada A."/>
            <person name="Yan M."/>
            <person name="Wang P."/>
            <person name="Xu J."/>
            <person name="Bruns T."/>
            <person name="Baldrian P."/>
            <person name="Vilgalys R."/>
            <person name="Henrissat B."/>
            <person name="Grigoriev I.V."/>
            <person name="Hibbett D."/>
            <person name="Nagy L.G."/>
            <person name="Martin F.M."/>
        </authorList>
    </citation>
    <scope>NUCLEOTIDE SEQUENCE</scope>
    <source>
        <strain evidence="1">BED1</strain>
    </source>
</reference>
<reference evidence="1" key="2">
    <citation type="journal article" date="2020" name="Nat. Commun.">
        <title>Large-scale genome sequencing of mycorrhizal fungi provides insights into the early evolution of symbiotic traits.</title>
        <authorList>
            <person name="Miyauchi S."/>
            <person name="Kiss E."/>
            <person name="Kuo A."/>
            <person name="Drula E."/>
            <person name="Kohler A."/>
            <person name="Sanchez-Garcia M."/>
            <person name="Morin E."/>
            <person name="Andreopoulos B."/>
            <person name="Barry K.W."/>
            <person name="Bonito G."/>
            <person name="Buee M."/>
            <person name="Carver A."/>
            <person name="Chen C."/>
            <person name="Cichocki N."/>
            <person name="Clum A."/>
            <person name="Culley D."/>
            <person name="Crous P.W."/>
            <person name="Fauchery L."/>
            <person name="Girlanda M."/>
            <person name="Hayes R.D."/>
            <person name="Keri Z."/>
            <person name="LaButti K."/>
            <person name="Lipzen A."/>
            <person name="Lombard V."/>
            <person name="Magnuson J."/>
            <person name="Maillard F."/>
            <person name="Murat C."/>
            <person name="Nolan M."/>
            <person name="Ohm R.A."/>
            <person name="Pangilinan J."/>
            <person name="Pereira M.F."/>
            <person name="Perotto S."/>
            <person name="Peter M."/>
            <person name="Pfister S."/>
            <person name="Riley R."/>
            <person name="Sitrit Y."/>
            <person name="Stielow J.B."/>
            <person name="Szollosi G."/>
            <person name="Zifcakova L."/>
            <person name="Stursova M."/>
            <person name="Spatafora J.W."/>
            <person name="Tedersoo L."/>
            <person name="Vaario L.M."/>
            <person name="Yamada A."/>
            <person name="Yan M."/>
            <person name="Wang P."/>
            <person name="Xu J."/>
            <person name="Bruns T."/>
            <person name="Baldrian P."/>
            <person name="Vilgalys R."/>
            <person name="Dunand C."/>
            <person name="Henrissat B."/>
            <person name="Grigoriev I.V."/>
            <person name="Hibbett D."/>
            <person name="Nagy L.G."/>
            <person name="Martin F.M."/>
        </authorList>
    </citation>
    <scope>NUCLEOTIDE SEQUENCE</scope>
    <source>
        <strain evidence="1">BED1</strain>
    </source>
</reference>
<accession>A0AAD4BTK7</accession>
<keyword evidence="2" id="KW-1185">Reference proteome</keyword>
<dbReference type="AlphaFoldDB" id="A0AAD4BTK7"/>
<protein>
    <submittedName>
        <fullName evidence="1">Uncharacterized protein</fullName>
    </submittedName>
</protein>
<proteinExistence type="predicted"/>
<evidence type="ECO:0000313" key="2">
    <source>
        <dbReference type="Proteomes" id="UP001194468"/>
    </source>
</evidence>
<evidence type="ECO:0000313" key="1">
    <source>
        <dbReference type="EMBL" id="KAF8439481.1"/>
    </source>
</evidence>
<gene>
    <name evidence="1" type="ORF">L210DRAFT_3646269</name>
</gene>